<feature type="transmembrane region" description="Helical" evidence="2">
    <location>
        <begin position="811"/>
        <end position="829"/>
    </location>
</feature>
<dbReference type="EMBL" id="BLAL01000169">
    <property type="protein sequence ID" value="GES87516.1"/>
    <property type="molecule type" value="Genomic_DNA"/>
</dbReference>
<organism evidence="3 4">
    <name type="scientific">Rhizophagus clarus</name>
    <dbReference type="NCBI Taxonomy" id="94130"/>
    <lineage>
        <taxon>Eukaryota</taxon>
        <taxon>Fungi</taxon>
        <taxon>Fungi incertae sedis</taxon>
        <taxon>Mucoromycota</taxon>
        <taxon>Glomeromycotina</taxon>
        <taxon>Glomeromycetes</taxon>
        <taxon>Glomerales</taxon>
        <taxon>Glomeraceae</taxon>
        <taxon>Rhizophagus</taxon>
    </lineage>
</organism>
<keyword evidence="2" id="KW-1133">Transmembrane helix</keyword>
<dbReference type="GO" id="GO:0005216">
    <property type="term" value="F:monoatomic ion channel activity"/>
    <property type="evidence" value="ECO:0007669"/>
    <property type="project" value="InterPro"/>
</dbReference>
<protein>
    <recommendedName>
        <fullName evidence="5">Ion transport domain-containing protein</fullName>
    </recommendedName>
</protein>
<evidence type="ECO:0000256" key="2">
    <source>
        <dbReference type="SAM" id="Phobius"/>
    </source>
</evidence>
<feature type="transmembrane region" description="Helical" evidence="2">
    <location>
        <begin position="989"/>
        <end position="1012"/>
    </location>
</feature>
<dbReference type="SUPFAM" id="SSF82171">
    <property type="entry name" value="DPP6 N-terminal domain-like"/>
    <property type="match status" value="1"/>
</dbReference>
<dbReference type="Proteomes" id="UP000615446">
    <property type="component" value="Unassembled WGS sequence"/>
</dbReference>
<comment type="caution">
    <text evidence="3">The sequence shown here is derived from an EMBL/GenBank/DDBJ whole genome shotgun (WGS) entry which is preliminary data.</text>
</comment>
<evidence type="ECO:0000256" key="1">
    <source>
        <dbReference type="ARBA" id="ARBA00022737"/>
    </source>
</evidence>
<keyword evidence="2" id="KW-0472">Membrane</keyword>
<feature type="transmembrane region" description="Helical" evidence="2">
    <location>
        <begin position="657"/>
        <end position="679"/>
    </location>
</feature>
<reference evidence="3" key="1">
    <citation type="submission" date="2019-10" db="EMBL/GenBank/DDBJ databases">
        <title>Conservation and host-specific expression of non-tandemly repeated heterogenous ribosome RNA gene in arbuscular mycorrhizal fungi.</title>
        <authorList>
            <person name="Maeda T."/>
            <person name="Kobayashi Y."/>
            <person name="Nakagawa T."/>
            <person name="Ezawa T."/>
            <person name="Yamaguchi K."/>
            <person name="Bino T."/>
            <person name="Nishimoto Y."/>
            <person name="Shigenobu S."/>
            <person name="Kawaguchi M."/>
        </authorList>
    </citation>
    <scope>NUCLEOTIDE SEQUENCE</scope>
    <source>
        <strain evidence="3">HR1</strain>
    </source>
</reference>
<dbReference type="InterPro" id="IPR024862">
    <property type="entry name" value="TRPV"/>
</dbReference>
<dbReference type="GO" id="GO:0098703">
    <property type="term" value="P:calcium ion import across plasma membrane"/>
    <property type="evidence" value="ECO:0007669"/>
    <property type="project" value="TreeGrafter"/>
</dbReference>
<gene>
    <name evidence="3" type="ORF">RCL2_001450700</name>
</gene>
<keyword evidence="2" id="KW-0812">Transmembrane</keyword>
<dbReference type="OrthoDB" id="2364223at2759"/>
<evidence type="ECO:0000313" key="3">
    <source>
        <dbReference type="EMBL" id="GES87516.1"/>
    </source>
</evidence>
<sequence>MGEVSIEIDIDKTDIEKFDIEKSHKSHNGKTITGLFISPDEKYVVTYSKKDQSLAVWNVEDIEEGRLKLDSSFQTDKLDLDYTCITDDKKIIFSALGKEVKIIDMKNNQKITPPPNLSSTISSYSEFCLYKRDHFYYKHGAYIFIYSTKLKNNEFICKSIYRFPDDEEDDIEVEFGTFCTYFIKITKYDRIYVHRFDYVYVSNIYTGKSFRIHVKNGYDGGTDNEDFICIKSGENLIIYSIEFEAIIATVDCKNDIEIYNFMKRTNLHSLLLPLITNSGVWNSLMDHYWKKFINRLKENNQLPKEYQTKSSPHFLKFTDEYIYGILDGYVWKYKLDFTDFSLDDLDSNSDDKVKAKTYDDLSVNLFNHHQHMITIYKIFQNELSSNVNESIKWDLDIAPGAIFLKVFKKIKVNDDWEWNYICERLIKHEYISPFMHRIISSSLFSNDDIVILTTMGFFICHCDIYNKSINLNYFYRMEELIGGNDDKVAKKLNYYRELFSKPTLPIPSSVSLKMNQDWIVELINDKLCLLKYGDKLLSYSIEIHKMEFVDKIYKNCLTYYKQDLSDSDCHLKFLKIIVNAMPLLNEYYPDYILRFSLDTNMTADFPGFYMKYRSISLHLHPFKRNPQLINLSRSINWYEYVRSIQKLRKNRIYLFKYIKYLIILLILPILPIYFALFYVLSNLRLINFIKYEGLFSYLYWYITRRSGLLKFFEMKQNKDQTVPKITFAIPFVGFINYPKDYDWRWELIKPKPSRFVEVINRDIYNTWNGESLINFKWNTYGKYYYIAIWIFFMSLFICFSAAASISLPENIRNQLLIISIILGLIHLSFEVRQLIFNPIKWVHNFWNFFGIYHSNYFKKRKDRAFESFGVYFSIIISVGKQIVSFLVVLLIIIMSFAHAFFILLIPRSEYSIEEFTKNDDPNNPWNLATAYNQVFDNGTMDSDPFIIQPPTDNTNMFVDYRTSLFAMYLFLIGDQSSLSNWSYKNNPPLAILIVLFSLLIVVYLMNLLIGLLNMAIEKDNNRVSYLMQKVEILAEIELFYLLPHQRRWQTWFPDLINYFVNVDKTRDKVKEIIDKGEWRTEIFPEMRQKLLDKLNIQHNPNNEKVFMGKLEEIYIIISKLSEKQARIEKIEEHPKDELDELDGNEQKVI</sequence>
<dbReference type="AlphaFoldDB" id="A0A8H3QPZ3"/>
<name>A0A8H3QPZ3_9GLOM</name>
<dbReference type="PANTHER" id="PTHR10582:SF2">
    <property type="entry name" value="INACTIVE"/>
    <property type="match status" value="1"/>
</dbReference>
<proteinExistence type="predicted"/>
<evidence type="ECO:0000313" key="4">
    <source>
        <dbReference type="Proteomes" id="UP000615446"/>
    </source>
</evidence>
<evidence type="ECO:0008006" key="5">
    <source>
        <dbReference type="Google" id="ProtNLM"/>
    </source>
</evidence>
<dbReference type="Gene3D" id="2.130.10.10">
    <property type="entry name" value="YVTN repeat-like/Quinoprotein amine dehydrogenase"/>
    <property type="match status" value="1"/>
</dbReference>
<dbReference type="PANTHER" id="PTHR10582">
    <property type="entry name" value="TRANSIENT RECEPTOR POTENTIAL ION CHANNEL PROTEIN"/>
    <property type="match status" value="1"/>
</dbReference>
<accession>A0A8H3QPZ3</accession>
<feature type="transmembrane region" description="Helical" evidence="2">
    <location>
        <begin position="783"/>
        <end position="805"/>
    </location>
</feature>
<dbReference type="GO" id="GO:0005886">
    <property type="term" value="C:plasma membrane"/>
    <property type="evidence" value="ECO:0007669"/>
    <property type="project" value="TreeGrafter"/>
</dbReference>
<dbReference type="InterPro" id="IPR015943">
    <property type="entry name" value="WD40/YVTN_repeat-like_dom_sf"/>
</dbReference>
<keyword evidence="1" id="KW-0677">Repeat</keyword>
<feature type="transmembrane region" description="Helical" evidence="2">
    <location>
        <begin position="885"/>
        <end position="905"/>
    </location>
</feature>